<evidence type="ECO:0000256" key="8">
    <source>
        <dbReference type="SAM" id="Phobius"/>
    </source>
</evidence>
<feature type="transmembrane region" description="Helical" evidence="8">
    <location>
        <begin position="184"/>
        <end position="206"/>
    </location>
</feature>
<feature type="transmembrane region" description="Helical" evidence="8">
    <location>
        <begin position="40"/>
        <end position="61"/>
    </location>
</feature>
<feature type="transmembrane region" description="Helical" evidence="8">
    <location>
        <begin position="334"/>
        <end position="358"/>
    </location>
</feature>
<evidence type="ECO:0000256" key="6">
    <source>
        <dbReference type="ARBA" id="ARBA00022989"/>
    </source>
</evidence>
<protein>
    <submittedName>
        <fullName evidence="9">Endospore germination permease</fullName>
    </submittedName>
</protein>
<evidence type="ECO:0000256" key="7">
    <source>
        <dbReference type="ARBA" id="ARBA00023136"/>
    </source>
</evidence>
<comment type="subcellular location">
    <subcellularLocation>
        <location evidence="1">Membrane</location>
        <topology evidence="1">Multi-pass membrane protein</topology>
    </subcellularLocation>
</comment>
<dbReference type="InterPro" id="IPR004761">
    <property type="entry name" value="Spore_GerAB"/>
</dbReference>
<feature type="transmembrane region" description="Helical" evidence="8">
    <location>
        <begin position="271"/>
        <end position="293"/>
    </location>
</feature>
<keyword evidence="4" id="KW-0309">Germination</keyword>
<keyword evidence="5 8" id="KW-0812">Transmembrane</keyword>
<dbReference type="Proteomes" id="UP001527882">
    <property type="component" value="Unassembled WGS sequence"/>
</dbReference>
<evidence type="ECO:0000256" key="5">
    <source>
        <dbReference type="ARBA" id="ARBA00022692"/>
    </source>
</evidence>
<reference evidence="9 10" key="1">
    <citation type="submission" date="2022-12" db="EMBL/GenBank/DDBJ databases">
        <title>Draft genome sequence of Paenibacillus sp. dW9.</title>
        <authorList>
            <person name="Choi E.-W."/>
            <person name="Kim D.-U."/>
        </authorList>
    </citation>
    <scope>NUCLEOTIDE SEQUENCE [LARGE SCALE GENOMIC DNA]</scope>
    <source>
        <strain evidence="10">dW9</strain>
    </source>
</reference>
<evidence type="ECO:0000256" key="3">
    <source>
        <dbReference type="ARBA" id="ARBA00022448"/>
    </source>
</evidence>
<comment type="similarity">
    <text evidence="2">Belongs to the amino acid-polyamine-organocation (APC) superfamily. Spore germination protein (SGP) (TC 2.A.3.9) family.</text>
</comment>
<keyword evidence="6 8" id="KW-1133">Transmembrane helix</keyword>
<feature type="transmembrane region" description="Helical" evidence="8">
    <location>
        <begin position="305"/>
        <end position="322"/>
    </location>
</feature>
<feature type="transmembrane region" description="Helical" evidence="8">
    <location>
        <begin position="119"/>
        <end position="139"/>
    </location>
</feature>
<keyword evidence="7 8" id="KW-0472">Membrane</keyword>
<dbReference type="EMBL" id="JAQAGZ010000002">
    <property type="protein sequence ID" value="MCZ8511607.1"/>
    <property type="molecule type" value="Genomic_DNA"/>
</dbReference>
<organism evidence="9 10">
    <name type="scientific">Paenibacillus gyeongsangnamensis</name>
    <dbReference type="NCBI Taxonomy" id="3388067"/>
    <lineage>
        <taxon>Bacteria</taxon>
        <taxon>Bacillati</taxon>
        <taxon>Bacillota</taxon>
        <taxon>Bacilli</taxon>
        <taxon>Bacillales</taxon>
        <taxon>Paenibacillaceae</taxon>
        <taxon>Paenibacillus</taxon>
    </lineage>
</organism>
<dbReference type="RefSeq" id="WP_269880005.1">
    <property type="nucleotide sequence ID" value="NZ_JAQAGZ010000002.1"/>
</dbReference>
<comment type="caution">
    <text evidence="9">The sequence shown here is derived from an EMBL/GenBank/DDBJ whole genome shotgun (WGS) entry which is preliminary data.</text>
</comment>
<evidence type="ECO:0000313" key="9">
    <source>
        <dbReference type="EMBL" id="MCZ8511607.1"/>
    </source>
</evidence>
<evidence type="ECO:0000313" key="10">
    <source>
        <dbReference type="Proteomes" id="UP001527882"/>
    </source>
</evidence>
<sequence>MLDNGKISSRQLSLLITMCIIGTAILLLPSGIAKQAKQDAWIAAIIPILAGLLVIPLYTALGRRFPGKSFIYGIEEILGRGLGKFVSLIFLIMFPVNLSGLSLRFIGDFITTQMLPETPIESVLIIFMVIAVIGARAGIETLARSAEVFFPAFVLFFLILVLFLTPDMKVENIQPVFETGMKPLVGASLTYISYPFLEPIIFLILVDHLNRPDRMGKALFEGVFAAGLILFVITFLCIMVLGAEMTSNNLFPPYVLAKKISVGKFVERIEVLVATIWFISTYYRVTVFYYISIIGIAQVLELKDYRLLTLPVGAILVVFALVTRPNVAYSFEFLQAYTAFAPIIGILFPLLLLAVAVIRKK</sequence>
<evidence type="ECO:0000256" key="1">
    <source>
        <dbReference type="ARBA" id="ARBA00004141"/>
    </source>
</evidence>
<dbReference type="NCBIfam" id="TIGR00912">
    <property type="entry name" value="2A0309"/>
    <property type="match status" value="1"/>
</dbReference>
<keyword evidence="10" id="KW-1185">Reference proteome</keyword>
<feature type="transmembrane region" description="Helical" evidence="8">
    <location>
        <begin position="12"/>
        <end position="28"/>
    </location>
</feature>
<feature type="transmembrane region" description="Helical" evidence="8">
    <location>
        <begin position="146"/>
        <end position="164"/>
    </location>
</feature>
<dbReference type="Gene3D" id="1.20.1740.10">
    <property type="entry name" value="Amino acid/polyamine transporter I"/>
    <property type="match status" value="1"/>
</dbReference>
<dbReference type="Pfam" id="PF03845">
    <property type="entry name" value="Spore_permease"/>
    <property type="match status" value="1"/>
</dbReference>
<gene>
    <name evidence="9" type="ORF">O9H85_03990</name>
</gene>
<feature type="transmembrane region" description="Helical" evidence="8">
    <location>
        <begin position="218"/>
        <end position="243"/>
    </location>
</feature>
<dbReference type="PANTHER" id="PTHR34975">
    <property type="entry name" value="SPORE GERMINATION PROTEIN A2"/>
    <property type="match status" value="1"/>
</dbReference>
<evidence type="ECO:0000256" key="4">
    <source>
        <dbReference type="ARBA" id="ARBA00022544"/>
    </source>
</evidence>
<proteinExistence type="inferred from homology"/>
<feature type="transmembrane region" description="Helical" evidence="8">
    <location>
        <begin position="82"/>
        <end position="107"/>
    </location>
</feature>
<accession>A0ABT4Q430</accession>
<dbReference type="PANTHER" id="PTHR34975:SF2">
    <property type="entry name" value="SPORE GERMINATION PROTEIN A2"/>
    <property type="match status" value="1"/>
</dbReference>
<name>A0ABT4Q430_9BACL</name>
<keyword evidence="3" id="KW-0813">Transport</keyword>
<evidence type="ECO:0000256" key="2">
    <source>
        <dbReference type="ARBA" id="ARBA00007998"/>
    </source>
</evidence>